<evidence type="ECO:0000313" key="2">
    <source>
        <dbReference type="Proteomes" id="UP001419084"/>
    </source>
</evidence>
<reference evidence="1 2" key="1">
    <citation type="journal article" date="2024" name="Int. J. Syst. Evol. Microbiol.">
        <title>Lacrimispora brassicae sp. nov. isolated from fermented cabbage, and proposal of Clostridium indicum Gundawar et al. 2019 and Clostridium methoxybenzovorans Mechichi et al. 1999 as heterotypic synonyms of Lacrimispora amygdalina (Parshina et al. 2003) Haas and Blanchard 2020 and Lacrimispora indolis (McClung and McCoy 1957) Haas and Blanchard 2020, respectively.</title>
        <authorList>
            <person name="Kobayashi H."/>
            <person name="Tanizawa Y."/>
            <person name="Sakamoto M."/>
            <person name="Ohkuma M."/>
            <person name="Tohno M."/>
        </authorList>
    </citation>
    <scope>NUCLEOTIDE SEQUENCE [LARGE SCALE GENOMIC DNA]</scope>
    <source>
        <strain evidence="1 2">DSM 12857</strain>
    </source>
</reference>
<dbReference type="EMBL" id="BRPJ01000037">
    <property type="protein sequence ID" value="GLB30429.1"/>
    <property type="molecule type" value="Genomic_DNA"/>
</dbReference>
<accession>A0ABQ5M674</accession>
<organism evidence="1 2">
    <name type="scientific">Lacrimispora amygdalina</name>
    <dbReference type="NCBI Taxonomy" id="253257"/>
    <lineage>
        <taxon>Bacteria</taxon>
        <taxon>Bacillati</taxon>
        <taxon>Bacillota</taxon>
        <taxon>Clostridia</taxon>
        <taxon>Lachnospirales</taxon>
        <taxon>Lachnospiraceae</taxon>
        <taxon>Lacrimispora</taxon>
    </lineage>
</organism>
<name>A0ABQ5M674_9FIRM</name>
<comment type="caution">
    <text evidence="1">The sequence shown here is derived from an EMBL/GenBank/DDBJ whole genome shotgun (WGS) entry which is preliminary data.</text>
</comment>
<keyword evidence="2" id="KW-1185">Reference proteome</keyword>
<dbReference type="Proteomes" id="UP001419084">
    <property type="component" value="Unassembled WGS sequence"/>
</dbReference>
<gene>
    <name evidence="1" type="ORF">LAD12857_23520</name>
</gene>
<proteinExistence type="predicted"/>
<evidence type="ECO:0000313" key="1">
    <source>
        <dbReference type="EMBL" id="GLB30429.1"/>
    </source>
</evidence>
<sequence length="57" mass="6691">MGRAHVEHAKRGKYEPHAMEVRGVCYKKYHLISISYVFYCSSINNNYLPSLQINIFL</sequence>
<protein>
    <submittedName>
        <fullName evidence="1">Uncharacterized protein</fullName>
    </submittedName>
</protein>